<organism evidence="7 8">
    <name type="scientific">Sphaerobolus stellatus (strain SS14)</name>
    <dbReference type="NCBI Taxonomy" id="990650"/>
    <lineage>
        <taxon>Eukaryota</taxon>
        <taxon>Fungi</taxon>
        <taxon>Dikarya</taxon>
        <taxon>Basidiomycota</taxon>
        <taxon>Agaricomycotina</taxon>
        <taxon>Agaricomycetes</taxon>
        <taxon>Phallomycetidae</taxon>
        <taxon>Geastrales</taxon>
        <taxon>Sphaerobolaceae</taxon>
        <taxon>Sphaerobolus</taxon>
    </lineage>
</organism>
<dbReference type="InterPro" id="IPR036188">
    <property type="entry name" value="FAD/NAD-bd_sf"/>
</dbReference>
<feature type="domain" description="Phenol hydroxylase-like C-terminal dimerisation" evidence="6">
    <location>
        <begin position="531"/>
        <end position="585"/>
    </location>
</feature>
<evidence type="ECO:0000313" key="7">
    <source>
        <dbReference type="EMBL" id="KIJ36386.1"/>
    </source>
</evidence>
<dbReference type="InterPro" id="IPR050641">
    <property type="entry name" value="RIFMO-like"/>
</dbReference>
<dbReference type="SUPFAM" id="SSF52833">
    <property type="entry name" value="Thioredoxin-like"/>
    <property type="match status" value="1"/>
</dbReference>
<dbReference type="EMBL" id="KN837179">
    <property type="protein sequence ID" value="KIJ36386.1"/>
    <property type="molecule type" value="Genomic_DNA"/>
</dbReference>
<name>A0A0C9VG94_SPHS4</name>
<dbReference type="Proteomes" id="UP000054279">
    <property type="component" value="Unassembled WGS sequence"/>
</dbReference>
<protein>
    <recommendedName>
        <fullName evidence="9">FAD-binding domain-containing protein</fullName>
    </recommendedName>
</protein>
<dbReference type="InterPro" id="IPR002938">
    <property type="entry name" value="FAD-bd"/>
</dbReference>
<evidence type="ECO:0000259" key="5">
    <source>
        <dbReference type="Pfam" id="PF01494"/>
    </source>
</evidence>
<keyword evidence="3" id="KW-0274">FAD</keyword>
<keyword evidence="2" id="KW-0285">Flavoprotein</keyword>
<dbReference type="HOGENOM" id="CLU_009665_9_4_1"/>
<dbReference type="SUPFAM" id="SSF54373">
    <property type="entry name" value="FAD-linked reductases, C-terminal domain"/>
    <property type="match status" value="1"/>
</dbReference>
<keyword evidence="8" id="KW-1185">Reference proteome</keyword>
<evidence type="ECO:0000313" key="8">
    <source>
        <dbReference type="Proteomes" id="UP000054279"/>
    </source>
</evidence>
<dbReference type="GO" id="GO:0016709">
    <property type="term" value="F:oxidoreductase activity, acting on paired donors, with incorporation or reduction of molecular oxygen, NAD(P)H as one donor, and incorporation of one atom of oxygen"/>
    <property type="evidence" value="ECO:0007669"/>
    <property type="project" value="UniProtKB-ARBA"/>
</dbReference>
<dbReference type="Gene3D" id="3.30.9.10">
    <property type="entry name" value="D-Amino Acid Oxidase, subunit A, domain 2"/>
    <property type="match status" value="1"/>
</dbReference>
<dbReference type="Pfam" id="PF01494">
    <property type="entry name" value="FAD_binding_3"/>
    <property type="match status" value="1"/>
</dbReference>
<dbReference type="PANTHER" id="PTHR43004">
    <property type="entry name" value="TRK SYSTEM POTASSIUM UPTAKE PROTEIN"/>
    <property type="match status" value="1"/>
</dbReference>
<evidence type="ECO:0000259" key="6">
    <source>
        <dbReference type="Pfam" id="PF07976"/>
    </source>
</evidence>
<sequence length="620" mass="68306">MTLTPHPNQSDARRRVDVLVVGGGPVGLITSYTLAKQKLSVLNIEQHVKADQAKYGRAVVLYPRSMEMLDQLGLFDEIREIGFIMRGSVTFKNGQKVDNRGWSFIQEAIDGNSNFEYCLGIRQPFTEECFRNRIEEIDANALTAPAKLIDFSVNNASEYPVTAQIDINGEIIDIQAKYLVGADGGQSIVRHLANIAFPGKQSPFKWIRLDATVRTNMPAPREAAVSIESPTHGNILWIPVDNGRSRVGIVWTDHDNEPTEETIIQEVKKAIQPFDVDFVTLDWWTKYDIGQRVAERFKDGPIILAGDAAHAHSSASAQGMNTGIHDSTNLGWKLAGVLKGWYSERVLDTYEDERKSSAQKVIQIDTDVASCVSGTIPAHLNAPPDADPNEYLIKLYKANASFNVGLGVSYGENLINRSNPKAPTLAIQVGHRPVDPPLFQPGAKFPKRMQEFMPNNGKFWIAVFAGGLDPDSKVPKLRETSVERFAVLKEYLEGPSSFVNTLSPVFQFLTIIRGDGIFQSAETLDDTGIGKVVHDRTGEAYEAYGVDDMEGAIVVLRPDGVVGFFAGMDQEEDIAKYFEEFVLPRSTNGPLNGVHQKLGVVLVDDSAKGKGTQTKIQSIT</sequence>
<dbReference type="GO" id="GO:0071949">
    <property type="term" value="F:FAD binding"/>
    <property type="evidence" value="ECO:0007669"/>
    <property type="project" value="InterPro"/>
</dbReference>
<dbReference type="Gene3D" id="3.40.30.20">
    <property type="match status" value="1"/>
</dbReference>
<evidence type="ECO:0000256" key="4">
    <source>
        <dbReference type="ARBA" id="ARBA00023002"/>
    </source>
</evidence>
<reference evidence="7 8" key="1">
    <citation type="submission" date="2014-06" db="EMBL/GenBank/DDBJ databases">
        <title>Evolutionary Origins and Diversification of the Mycorrhizal Mutualists.</title>
        <authorList>
            <consortium name="DOE Joint Genome Institute"/>
            <consortium name="Mycorrhizal Genomics Consortium"/>
            <person name="Kohler A."/>
            <person name="Kuo A."/>
            <person name="Nagy L.G."/>
            <person name="Floudas D."/>
            <person name="Copeland A."/>
            <person name="Barry K.W."/>
            <person name="Cichocki N."/>
            <person name="Veneault-Fourrey C."/>
            <person name="LaButti K."/>
            <person name="Lindquist E.A."/>
            <person name="Lipzen A."/>
            <person name="Lundell T."/>
            <person name="Morin E."/>
            <person name="Murat C."/>
            <person name="Riley R."/>
            <person name="Ohm R."/>
            <person name="Sun H."/>
            <person name="Tunlid A."/>
            <person name="Henrissat B."/>
            <person name="Grigoriev I.V."/>
            <person name="Hibbett D.S."/>
            <person name="Martin F."/>
        </authorList>
    </citation>
    <scope>NUCLEOTIDE SEQUENCE [LARGE SCALE GENOMIC DNA]</scope>
    <source>
        <strain evidence="7 8">SS14</strain>
    </source>
</reference>
<dbReference type="InterPro" id="IPR012941">
    <property type="entry name" value="Phe_hydrox_C_dim_dom"/>
</dbReference>
<feature type="domain" description="FAD-binding" evidence="5">
    <location>
        <begin position="15"/>
        <end position="363"/>
    </location>
</feature>
<evidence type="ECO:0000256" key="3">
    <source>
        <dbReference type="ARBA" id="ARBA00022827"/>
    </source>
</evidence>
<dbReference type="PANTHER" id="PTHR43004:SF5">
    <property type="entry name" value="FAD-BINDING DOMAIN-CONTAINING PROTEIN"/>
    <property type="match status" value="1"/>
</dbReference>
<dbReference type="AlphaFoldDB" id="A0A0C9VG94"/>
<dbReference type="OrthoDB" id="1716816at2759"/>
<dbReference type="Gene3D" id="3.50.50.60">
    <property type="entry name" value="FAD/NAD(P)-binding domain"/>
    <property type="match status" value="1"/>
</dbReference>
<proteinExistence type="inferred from homology"/>
<dbReference type="Pfam" id="PF07976">
    <property type="entry name" value="Phe_hydrox_dim"/>
    <property type="match status" value="1"/>
</dbReference>
<comment type="similarity">
    <text evidence="1">Belongs to the PheA/TfdB FAD monooxygenase family.</text>
</comment>
<evidence type="ECO:0008006" key="9">
    <source>
        <dbReference type="Google" id="ProtNLM"/>
    </source>
</evidence>
<gene>
    <name evidence="7" type="ORF">M422DRAFT_212373</name>
</gene>
<keyword evidence="4" id="KW-0560">Oxidoreductase</keyword>
<dbReference type="SUPFAM" id="SSF51905">
    <property type="entry name" value="FAD/NAD(P)-binding domain"/>
    <property type="match status" value="1"/>
</dbReference>
<dbReference type="PRINTS" id="PR00420">
    <property type="entry name" value="RNGMNOXGNASE"/>
</dbReference>
<accession>A0A0C9VG94</accession>
<evidence type="ECO:0000256" key="2">
    <source>
        <dbReference type="ARBA" id="ARBA00022630"/>
    </source>
</evidence>
<evidence type="ECO:0000256" key="1">
    <source>
        <dbReference type="ARBA" id="ARBA00007801"/>
    </source>
</evidence>
<dbReference type="InterPro" id="IPR038220">
    <property type="entry name" value="PHOX_C_sf"/>
</dbReference>
<dbReference type="InterPro" id="IPR036249">
    <property type="entry name" value="Thioredoxin-like_sf"/>
</dbReference>